<dbReference type="RefSeq" id="WP_254426564.1">
    <property type="nucleotide sequence ID" value="NZ_JBHSUS010000001.1"/>
</dbReference>
<keyword evidence="7 12" id="KW-0479">Metal-binding</keyword>
<protein>
    <recommendedName>
        <fullName evidence="4 12">FAD:protein FMN transferase</fullName>
        <ecNumber evidence="3 12">2.7.1.180</ecNumber>
    </recommendedName>
    <alternativeName>
        <fullName evidence="10 12">Flavin transferase</fullName>
    </alternativeName>
</protein>
<keyword evidence="14" id="KW-1185">Reference proteome</keyword>
<evidence type="ECO:0000313" key="13">
    <source>
        <dbReference type="EMBL" id="MFC6440263.1"/>
    </source>
</evidence>
<dbReference type="PIRSF" id="PIRSF006268">
    <property type="entry name" value="ApbE"/>
    <property type="match status" value="1"/>
</dbReference>
<evidence type="ECO:0000256" key="7">
    <source>
        <dbReference type="ARBA" id="ARBA00022723"/>
    </source>
</evidence>
<gene>
    <name evidence="13" type="ORF">ACFP85_08895</name>
</gene>
<evidence type="ECO:0000256" key="9">
    <source>
        <dbReference type="ARBA" id="ARBA00022842"/>
    </source>
</evidence>
<evidence type="ECO:0000256" key="4">
    <source>
        <dbReference type="ARBA" id="ARBA00016337"/>
    </source>
</evidence>
<reference evidence="14" key="1">
    <citation type="journal article" date="2019" name="Int. J. Syst. Evol. Microbiol.">
        <title>The Global Catalogue of Microorganisms (GCM) 10K type strain sequencing project: providing services to taxonomists for standard genome sequencing and annotation.</title>
        <authorList>
            <consortium name="The Broad Institute Genomics Platform"/>
            <consortium name="The Broad Institute Genome Sequencing Center for Infectious Disease"/>
            <person name="Wu L."/>
            <person name="Ma J."/>
        </authorList>
    </citation>
    <scope>NUCLEOTIDE SEQUENCE [LARGE SCALE GENOMIC DNA]</scope>
    <source>
        <strain evidence="14">CGMCC 1.16031</strain>
    </source>
</reference>
<dbReference type="SUPFAM" id="SSF143631">
    <property type="entry name" value="ApbE-like"/>
    <property type="match status" value="1"/>
</dbReference>
<dbReference type="GO" id="GO:0016740">
    <property type="term" value="F:transferase activity"/>
    <property type="evidence" value="ECO:0007669"/>
    <property type="project" value="UniProtKB-KW"/>
</dbReference>
<dbReference type="Gene3D" id="3.10.520.10">
    <property type="entry name" value="ApbE-like domains"/>
    <property type="match status" value="1"/>
</dbReference>
<dbReference type="InterPro" id="IPR024932">
    <property type="entry name" value="ApbE"/>
</dbReference>
<dbReference type="EMBL" id="JBHSUS010000001">
    <property type="protein sequence ID" value="MFC6440263.1"/>
    <property type="molecule type" value="Genomic_DNA"/>
</dbReference>
<evidence type="ECO:0000256" key="3">
    <source>
        <dbReference type="ARBA" id="ARBA00011955"/>
    </source>
</evidence>
<evidence type="ECO:0000256" key="1">
    <source>
        <dbReference type="ARBA" id="ARBA00001946"/>
    </source>
</evidence>
<evidence type="ECO:0000256" key="2">
    <source>
        <dbReference type="ARBA" id="ARBA00008282"/>
    </source>
</evidence>
<comment type="catalytic activity">
    <reaction evidence="11 12">
        <text>L-threonyl-[protein] + FAD = FMN-L-threonyl-[protein] + AMP + H(+)</text>
        <dbReference type="Rhea" id="RHEA:36847"/>
        <dbReference type="Rhea" id="RHEA-COMP:11060"/>
        <dbReference type="Rhea" id="RHEA-COMP:11061"/>
        <dbReference type="ChEBI" id="CHEBI:15378"/>
        <dbReference type="ChEBI" id="CHEBI:30013"/>
        <dbReference type="ChEBI" id="CHEBI:57692"/>
        <dbReference type="ChEBI" id="CHEBI:74257"/>
        <dbReference type="ChEBI" id="CHEBI:456215"/>
        <dbReference type="EC" id="2.7.1.180"/>
    </reaction>
</comment>
<comment type="similarity">
    <text evidence="2 12">Belongs to the ApbE family.</text>
</comment>
<dbReference type="Proteomes" id="UP001596364">
    <property type="component" value="Unassembled WGS sequence"/>
</dbReference>
<keyword evidence="5 12" id="KW-0285">Flavoprotein</keyword>
<evidence type="ECO:0000256" key="8">
    <source>
        <dbReference type="ARBA" id="ARBA00022827"/>
    </source>
</evidence>
<comment type="caution">
    <text evidence="13">The sequence shown here is derived from an EMBL/GenBank/DDBJ whole genome shotgun (WGS) entry which is preliminary data.</text>
</comment>
<keyword evidence="8 12" id="KW-0274">FAD</keyword>
<proteinExistence type="inferred from homology"/>
<evidence type="ECO:0000256" key="5">
    <source>
        <dbReference type="ARBA" id="ARBA00022630"/>
    </source>
</evidence>
<keyword evidence="9 12" id="KW-0460">Magnesium</keyword>
<evidence type="ECO:0000256" key="6">
    <source>
        <dbReference type="ARBA" id="ARBA00022679"/>
    </source>
</evidence>
<evidence type="ECO:0000313" key="14">
    <source>
        <dbReference type="Proteomes" id="UP001596364"/>
    </source>
</evidence>
<evidence type="ECO:0000256" key="12">
    <source>
        <dbReference type="PIRNR" id="PIRNR006268"/>
    </source>
</evidence>
<dbReference type="PANTHER" id="PTHR30040:SF2">
    <property type="entry name" value="FAD:PROTEIN FMN TRANSFERASE"/>
    <property type="match status" value="1"/>
</dbReference>
<accession>A0ABW1XJR3</accession>
<evidence type="ECO:0000256" key="10">
    <source>
        <dbReference type="ARBA" id="ARBA00031306"/>
    </source>
</evidence>
<dbReference type="EC" id="2.7.1.180" evidence="3 12"/>
<dbReference type="Pfam" id="PF02424">
    <property type="entry name" value="ApbE"/>
    <property type="match status" value="1"/>
</dbReference>
<keyword evidence="6 12" id="KW-0808">Transferase</keyword>
<evidence type="ECO:0000256" key="11">
    <source>
        <dbReference type="ARBA" id="ARBA00048540"/>
    </source>
</evidence>
<sequence length="296" mass="32976">MQPTVQISKENDHICGRFTAMASPCEILLEVDCADADAIIHMAAQETWRIERKFSRYRNDNLMHAINNSDGRPVPIDAETHKLLMFADTCYRLSDGLFDVTSGVLRKLWRFDGSNVIPSQAEVDALLPFIDWQQIKFDEDFVVVPAGVELDFGGIGKEYAVDKVARLVHSLSPDHSALINFGGDLQVTQPRQHDKTWFIGVENPLEPGQAGKVLQIQSGGLATSGDTNRVIEHNGQRYGHILNPKTGYPVEFAPRSVTVAAQFCVQAGMLATLAMLHGKQAESFLNEQNVHYWCIR</sequence>
<comment type="cofactor">
    <cofactor evidence="1">
        <name>Mg(2+)</name>
        <dbReference type="ChEBI" id="CHEBI:18420"/>
    </cofactor>
</comment>
<name>A0ABW1XJR3_9ALTE</name>
<dbReference type="PANTHER" id="PTHR30040">
    <property type="entry name" value="THIAMINE BIOSYNTHESIS LIPOPROTEIN APBE"/>
    <property type="match status" value="1"/>
</dbReference>
<dbReference type="InterPro" id="IPR003374">
    <property type="entry name" value="ApbE-like_sf"/>
</dbReference>
<organism evidence="13 14">
    <name type="scientific">Pseudobowmanella zhangzhouensis</name>
    <dbReference type="NCBI Taxonomy" id="1537679"/>
    <lineage>
        <taxon>Bacteria</taxon>
        <taxon>Pseudomonadati</taxon>
        <taxon>Pseudomonadota</taxon>
        <taxon>Gammaproteobacteria</taxon>
        <taxon>Alteromonadales</taxon>
        <taxon>Alteromonadaceae</taxon>
    </lineage>
</organism>